<dbReference type="PANTHER" id="PTHR45672:SF11">
    <property type="entry name" value="PROTEIN DISULFIDE-ISOMERASE C17H9.14C"/>
    <property type="match status" value="1"/>
</dbReference>
<keyword evidence="5" id="KW-0677">Repeat</keyword>
<protein>
    <recommendedName>
        <fullName evidence="3">protein disulfide-isomerase</fullName>
        <ecNumber evidence="3">5.3.4.1</ecNumber>
    </recommendedName>
</protein>
<dbReference type="EC" id="5.3.4.1" evidence="3"/>
<dbReference type="Gene3D" id="1.20.1150.12">
    <property type="entry name" value="Endoplasmic reticulum resident protein 29, C-terminal domain"/>
    <property type="match status" value="1"/>
</dbReference>
<dbReference type="InterPro" id="IPR051063">
    <property type="entry name" value="PDI"/>
</dbReference>
<dbReference type="GO" id="GO:0003756">
    <property type="term" value="F:protein disulfide isomerase activity"/>
    <property type="evidence" value="ECO:0007669"/>
    <property type="project" value="UniProtKB-EC"/>
</dbReference>
<sequence>MRFSLSQAVAGALLVLPALVQAAGSNVADWTKDYDAQFKSNAGKAVLLELFAPWCGHCKNLAPIYEQVADAFAHAKDKVIIAKIDADANKNAAKAFGVTGFPTLKFFDGKSGTKEKEVYNGPRSLEGIANYITEQTGARPKIKPPPPTAAVQLTAANFDSIVMDEEKDVLVEFYAPWCGHCKNLAPVYEKVAQAFANDDKCVLAQLDADKDAHRDLAAKYGVNGFPTLKMFKKGSKANKDDPEDYTLGRDEGSLLEYMNDHCRTYRDISGKLLPLAGRIPDLDTLGSRFVGLAPGSDERSQILEDVKKYVANLSAQATAAEKKAAEYYVRVLGKIEDSGEYLAKETARLGSILKKSASVGAGGATAKTEEIQRKANVLAALADKKLGEAKEAIKEAVLPHDEL</sequence>
<evidence type="ECO:0000256" key="5">
    <source>
        <dbReference type="ARBA" id="ARBA00022737"/>
    </source>
</evidence>
<dbReference type="PROSITE" id="PS00194">
    <property type="entry name" value="THIOREDOXIN_1"/>
    <property type="match status" value="2"/>
</dbReference>
<evidence type="ECO:0000313" key="13">
    <source>
        <dbReference type="Proteomes" id="UP001176517"/>
    </source>
</evidence>
<evidence type="ECO:0000256" key="8">
    <source>
        <dbReference type="ARBA" id="ARBA00023284"/>
    </source>
</evidence>
<reference evidence="12" key="1">
    <citation type="journal article" date="2023" name="PhytoFront">
        <title>Draft Genome Resources of Seven Strains of Tilletia horrida, Causal Agent of Kernel Smut of Rice.</title>
        <authorList>
            <person name="Khanal S."/>
            <person name="Antony Babu S."/>
            <person name="Zhou X.G."/>
        </authorList>
    </citation>
    <scope>NUCLEOTIDE SEQUENCE</scope>
    <source>
        <strain evidence="12">TX6</strain>
    </source>
</reference>
<evidence type="ECO:0000256" key="4">
    <source>
        <dbReference type="ARBA" id="ARBA00022729"/>
    </source>
</evidence>
<dbReference type="GO" id="GO:0006457">
    <property type="term" value="P:protein folding"/>
    <property type="evidence" value="ECO:0007669"/>
    <property type="project" value="TreeGrafter"/>
</dbReference>
<evidence type="ECO:0000313" key="12">
    <source>
        <dbReference type="EMBL" id="KAK0548291.1"/>
    </source>
</evidence>
<evidence type="ECO:0000256" key="6">
    <source>
        <dbReference type="ARBA" id="ARBA00023157"/>
    </source>
</evidence>
<gene>
    <name evidence="12" type="ORF">OC846_004540</name>
</gene>
<dbReference type="Proteomes" id="UP001176517">
    <property type="component" value="Unassembled WGS sequence"/>
</dbReference>
<evidence type="ECO:0000256" key="10">
    <source>
        <dbReference type="SAM" id="SignalP"/>
    </source>
</evidence>
<accession>A0AAN6GMK3</accession>
<dbReference type="AlphaFoldDB" id="A0AAN6GMK3"/>
<dbReference type="InterPro" id="IPR013766">
    <property type="entry name" value="Thioredoxin_domain"/>
</dbReference>
<keyword evidence="13" id="KW-1185">Reference proteome</keyword>
<organism evidence="12 13">
    <name type="scientific">Tilletia horrida</name>
    <dbReference type="NCBI Taxonomy" id="155126"/>
    <lineage>
        <taxon>Eukaryota</taxon>
        <taxon>Fungi</taxon>
        <taxon>Dikarya</taxon>
        <taxon>Basidiomycota</taxon>
        <taxon>Ustilaginomycotina</taxon>
        <taxon>Exobasidiomycetes</taxon>
        <taxon>Tilletiales</taxon>
        <taxon>Tilletiaceae</taxon>
        <taxon>Tilletia</taxon>
    </lineage>
</organism>
<dbReference type="InterPro" id="IPR017937">
    <property type="entry name" value="Thioredoxin_CS"/>
</dbReference>
<dbReference type="InterPro" id="IPR036249">
    <property type="entry name" value="Thioredoxin-like_sf"/>
</dbReference>
<evidence type="ECO:0000256" key="3">
    <source>
        <dbReference type="ARBA" id="ARBA00012723"/>
    </source>
</evidence>
<dbReference type="Pfam" id="PF07749">
    <property type="entry name" value="ERp29"/>
    <property type="match status" value="1"/>
</dbReference>
<dbReference type="InterPro" id="IPR005788">
    <property type="entry name" value="PDI_thioredoxin-like_dom"/>
</dbReference>
<dbReference type="PANTHER" id="PTHR45672">
    <property type="entry name" value="PROTEIN DISULFIDE-ISOMERASE C17H9.14C-RELATED"/>
    <property type="match status" value="1"/>
</dbReference>
<evidence type="ECO:0000259" key="11">
    <source>
        <dbReference type="PROSITE" id="PS51352"/>
    </source>
</evidence>
<dbReference type="InterPro" id="IPR011679">
    <property type="entry name" value="ERp29_C"/>
</dbReference>
<feature type="domain" description="Thioredoxin" evidence="11">
    <location>
        <begin position="140"/>
        <end position="263"/>
    </location>
</feature>
<dbReference type="Pfam" id="PF00085">
    <property type="entry name" value="Thioredoxin"/>
    <property type="match status" value="2"/>
</dbReference>
<dbReference type="NCBIfam" id="TIGR01126">
    <property type="entry name" value="pdi_dom"/>
    <property type="match status" value="2"/>
</dbReference>
<keyword evidence="6" id="KW-1015">Disulfide bond</keyword>
<evidence type="ECO:0000256" key="1">
    <source>
        <dbReference type="ARBA" id="ARBA00001182"/>
    </source>
</evidence>
<feature type="chain" id="PRO_5042904327" description="protein disulfide-isomerase" evidence="10">
    <location>
        <begin position="23"/>
        <end position="403"/>
    </location>
</feature>
<comment type="caution">
    <text evidence="12">The sequence shown here is derived from an EMBL/GenBank/DDBJ whole genome shotgun (WGS) entry which is preliminary data.</text>
</comment>
<comment type="catalytic activity">
    <reaction evidence="1">
        <text>Catalyzes the rearrangement of -S-S- bonds in proteins.</text>
        <dbReference type="EC" id="5.3.4.1"/>
    </reaction>
</comment>
<evidence type="ECO:0000256" key="2">
    <source>
        <dbReference type="ARBA" id="ARBA00006347"/>
    </source>
</evidence>
<dbReference type="CDD" id="cd02998">
    <property type="entry name" value="PDI_a_ERp38"/>
    <property type="match status" value="1"/>
</dbReference>
<feature type="signal peptide" evidence="10">
    <location>
        <begin position="1"/>
        <end position="22"/>
    </location>
</feature>
<evidence type="ECO:0000256" key="7">
    <source>
        <dbReference type="ARBA" id="ARBA00023235"/>
    </source>
</evidence>
<dbReference type="Gene3D" id="3.40.30.10">
    <property type="entry name" value="Glutaredoxin"/>
    <property type="match status" value="2"/>
</dbReference>
<dbReference type="EMBL" id="JAPDMZ010000139">
    <property type="protein sequence ID" value="KAK0548291.1"/>
    <property type="molecule type" value="Genomic_DNA"/>
</dbReference>
<dbReference type="InterPro" id="IPR036356">
    <property type="entry name" value="ERp29_C_sf"/>
</dbReference>
<dbReference type="SUPFAM" id="SSF47933">
    <property type="entry name" value="ERP29 C domain-like"/>
    <property type="match status" value="1"/>
</dbReference>
<keyword evidence="4 10" id="KW-0732">Signal</keyword>
<dbReference type="SUPFAM" id="SSF52833">
    <property type="entry name" value="Thioredoxin-like"/>
    <property type="match status" value="2"/>
</dbReference>
<evidence type="ECO:0000256" key="9">
    <source>
        <dbReference type="RuleBase" id="RU004208"/>
    </source>
</evidence>
<dbReference type="GO" id="GO:0005783">
    <property type="term" value="C:endoplasmic reticulum"/>
    <property type="evidence" value="ECO:0007669"/>
    <property type="project" value="InterPro"/>
</dbReference>
<dbReference type="PROSITE" id="PS51352">
    <property type="entry name" value="THIOREDOXIN_2"/>
    <property type="match status" value="2"/>
</dbReference>
<proteinExistence type="inferred from homology"/>
<dbReference type="PRINTS" id="PR00421">
    <property type="entry name" value="THIOREDOXIN"/>
</dbReference>
<feature type="domain" description="Thioredoxin" evidence="11">
    <location>
        <begin position="1"/>
        <end position="137"/>
    </location>
</feature>
<comment type="similarity">
    <text evidence="2 9">Belongs to the protein disulfide isomerase family.</text>
</comment>
<name>A0AAN6GMK3_9BASI</name>
<keyword evidence="7" id="KW-0413">Isomerase</keyword>
<keyword evidence="8" id="KW-0676">Redox-active center</keyword>